<dbReference type="Proteomes" id="UP001530400">
    <property type="component" value="Unassembled WGS sequence"/>
</dbReference>
<name>A0ABD3P913_9STRA</name>
<gene>
    <name evidence="2" type="ORF">ACHAWO_001780</name>
</gene>
<reference evidence="2 3" key="1">
    <citation type="submission" date="2024-10" db="EMBL/GenBank/DDBJ databases">
        <title>Updated reference genomes for cyclostephanoid diatoms.</title>
        <authorList>
            <person name="Roberts W.R."/>
            <person name="Alverson A.J."/>
        </authorList>
    </citation>
    <scope>NUCLEOTIDE SEQUENCE [LARGE SCALE GENOMIC DNA]</scope>
    <source>
        <strain evidence="2 3">AJA010-31</strain>
    </source>
</reference>
<organism evidence="2 3">
    <name type="scientific">Cyclotella atomus</name>
    <dbReference type="NCBI Taxonomy" id="382360"/>
    <lineage>
        <taxon>Eukaryota</taxon>
        <taxon>Sar</taxon>
        <taxon>Stramenopiles</taxon>
        <taxon>Ochrophyta</taxon>
        <taxon>Bacillariophyta</taxon>
        <taxon>Coscinodiscophyceae</taxon>
        <taxon>Thalassiosirophycidae</taxon>
        <taxon>Stephanodiscales</taxon>
        <taxon>Stephanodiscaceae</taxon>
        <taxon>Cyclotella</taxon>
    </lineage>
</organism>
<evidence type="ECO:0000256" key="1">
    <source>
        <dbReference type="SAM" id="Coils"/>
    </source>
</evidence>
<comment type="caution">
    <text evidence="2">The sequence shown here is derived from an EMBL/GenBank/DDBJ whole genome shotgun (WGS) entry which is preliminary data.</text>
</comment>
<proteinExistence type="predicted"/>
<dbReference type="AlphaFoldDB" id="A0ABD3P913"/>
<accession>A0ABD3P913</accession>
<keyword evidence="1" id="KW-0175">Coiled coil</keyword>
<evidence type="ECO:0000313" key="2">
    <source>
        <dbReference type="EMBL" id="KAL3783646.1"/>
    </source>
</evidence>
<feature type="coiled-coil region" evidence="1">
    <location>
        <begin position="12"/>
        <end position="123"/>
    </location>
</feature>
<dbReference type="EMBL" id="JALLPJ020000757">
    <property type="protein sequence ID" value="KAL3783646.1"/>
    <property type="molecule type" value="Genomic_DNA"/>
</dbReference>
<keyword evidence="3" id="KW-1185">Reference proteome</keyword>
<protein>
    <submittedName>
        <fullName evidence="2">Uncharacterized protein</fullName>
    </submittedName>
</protein>
<evidence type="ECO:0000313" key="3">
    <source>
        <dbReference type="Proteomes" id="UP001530400"/>
    </source>
</evidence>
<sequence length="125" mass="14391">MKETSSTKADIHATLQEIKEELHKDMAKATETVCKLGEENQKWMQQQNEKINDKLAEAEILVEIESEDGGPMVQELAAEVAAEAIRHAQRKLENFNAKTLEYEEELKANNKECKESLEKIRQYEE</sequence>